<name>A0A917SCG9_9ACTN</name>
<protein>
    <recommendedName>
        <fullName evidence="3">Methyltransferase domain-containing protein</fullName>
    </recommendedName>
</protein>
<evidence type="ECO:0008006" key="3">
    <source>
        <dbReference type="Google" id="ProtNLM"/>
    </source>
</evidence>
<proteinExistence type="predicted"/>
<organism evidence="1 2">
    <name type="scientific">Microlunatus endophyticus</name>
    <dbReference type="NCBI Taxonomy" id="1716077"/>
    <lineage>
        <taxon>Bacteria</taxon>
        <taxon>Bacillati</taxon>
        <taxon>Actinomycetota</taxon>
        <taxon>Actinomycetes</taxon>
        <taxon>Propionibacteriales</taxon>
        <taxon>Propionibacteriaceae</taxon>
        <taxon>Microlunatus</taxon>
    </lineage>
</organism>
<dbReference type="AlphaFoldDB" id="A0A917SCG9"/>
<keyword evidence="2" id="KW-1185">Reference proteome</keyword>
<dbReference type="Proteomes" id="UP000613840">
    <property type="component" value="Unassembled WGS sequence"/>
</dbReference>
<comment type="caution">
    <text evidence="1">The sequence shown here is derived from an EMBL/GenBank/DDBJ whole genome shotgun (WGS) entry which is preliminary data.</text>
</comment>
<dbReference type="Gene3D" id="3.40.50.150">
    <property type="entry name" value="Vaccinia Virus protein VP39"/>
    <property type="match status" value="1"/>
</dbReference>
<gene>
    <name evidence="1" type="ORF">GCM10011575_27320</name>
</gene>
<evidence type="ECO:0000313" key="2">
    <source>
        <dbReference type="Proteomes" id="UP000613840"/>
    </source>
</evidence>
<reference evidence="1" key="1">
    <citation type="journal article" date="2014" name="Int. J. Syst. Evol. Microbiol.">
        <title>Complete genome sequence of Corynebacterium casei LMG S-19264T (=DSM 44701T), isolated from a smear-ripened cheese.</title>
        <authorList>
            <consortium name="US DOE Joint Genome Institute (JGI-PGF)"/>
            <person name="Walter F."/>
            <person name="Albersmeier A."/>
            <person name="Kalinowski J."/>
            <person name="Ruckert C."/>
        </authorList>
    </citation>
    <scope>NUCLEOTIDE SEQUENCE</scope>
    <source>
        <strain evidence="1">CGMCC 4.7306</strain>
    </source>
</reference>
<dbReference type="EMBL" id="BMMZ01000006">
    <property type="protein sequence ID" value="GGL67351.1"/>
    <property type="molecule type" value="Genomic_DNA"/>
</dbReference>
<reference evidence="1" key="2">
    <citation type="submission" date="2020-09" db="EMBL/GenBank/DDBJ databases">
        <authorList>
            <person name="Sun Q."/>
            <person name="Zhou Y."/>
        </authorList>
    </citation>
    <scope>NUCLEOTIDE SEQUENCE</scope>
    <source>
        <strain evidence="1">CGMCC 4.7306</strain>
    </source>
</reference>
<accession>A0A917SCG9</accession>
<sequence length="125" mass="14032">MAAAGVEVEGVELSRAMVDQLRHKPGGESIKVTIGDMATTRVEGGFSLVYLVFNTISNLTSSHHIVFRDGTAEYREIPFRYVWPSKLDLTAQLAGMQLYARWEDWIGSPFTGESTQHVSVWQKDR</sequence>
<evidence type="ECO:0000313" key="1">
    <source>
        <dbReference type="EMBL" id="GGL67351.1"/>
    </source>
</evidence>
<dbReference type="InterPro" id="IPR029063">
    <property type="entry name" value="SAM-dependent_MTases_sf"/>
</dbReference>
<dbReference type="SUPFAM" id="SSF53335">
    <property type="entry name" value="S-adenosyl-L-methionine-dependent methyltransferases"/>
    <property type="match status" value="1"/>
</dbReference>